<evidence type="ECO:0000256" key="5">
    <source>
        <dbReference type="ARBA" id="ARBA00022840"/>
    </source>
</evidence>
<dbReference type="Gene3D" id="3.40.1190.20">
    <property type="match status" value="1"/>
</dbReference>
<dbReference type="CDD" id="cd01167">
    <property type="entry name" value="bac_FRK"/>
    <property type="match status" value="1"/>
</dbReference>
<dbReference type="PROSITE" id="PS00584">
    <property type="entry name" value="PFKB_KINASES_2"/>
    <property type="match status" value="1"/>
</dbReference>
<comment type="similarity">
    <text evidence="1">Belongs to the carbohydrate kinase PfkB family.</text>
</comment>
<dbReference type="PANTHER" id="PTHR43085">
    <property type="entry name" value="HEXOKINASE FAMILY MEMBER"/>
    <property type="match status" value="1"/>
</dbReference>
<keyword evidence="4 7" id="KW-0418">Kinase</keyword>
<protein>
    <submittedName>
        <fullName evidence="7">Carbohydrate kinase</fullName>
    </submittedName>
</protein>
<dbReference type="InterPro" id="IPR011611">
    <property type="entry name" value="PfkB_dom"/>
</dbReference>
<reference evidence="7" key="1">
    <citation type="submission" date="2020-08" db="EMBL/GenBank/DDBJ databases">
        <title>Sulfitobacter aestuariivivens sp. nov., isolated from a tidal flat.</title>
        <authorList>
            <person name="Park S."/>
            <person name="Yoon J.-H."/>
        </authorList>
    </citation>
    <scope>NUCLEOTIDE SEQUENCE</scope>
    <source>
        <strain evidence="7">TSTF-M16</strain>
    </source>
</reference>
<sequence>MILCCGEALIDMLPRQSAAGEATFAPHSGGAVFNTAIALGRLDQPTGLLSGVSTDMFGQRLQRDLAESRVDTARLILSDRPCTLAFVELTAGQARYSFYDENTAGRMIAPADVPALGDEITALFFGGISLAVDPCAETYAGLLHDEGVGRVVMIDPNIRPSFVKDEARYRDRLTGLIERSNILKISDEDLDWLVAGKGSSADKIDQLRKNGPDMVILTRGSAGAVAVLADGTQVTVPAQKAAVVDTVGAGDTFNAGILASLADQDLLNIESIQGLTSEAATQALQFAAKVAAVTVSRAGANPPWAHELTD</sequence>
<evidence type="ECO:0000256" key="3">
    <source>
        <dbReference type="ARBA" id="ARBA00022741"/>
    </source>
</evidence>
<dbReference type="InterPro" id="IPR002173">
    <property type="entry name" value="Carboh/pur_kinase_PfkB_CS"/>
</dbReference>
<proteinExistence type="inferred from homology"/>
<dbReference type="EMBL" id="JACTAG010000002">
    <property type="protein sequence ID" value="MBD3664216.1"/>
    <property type="molecule type" value="Genomic_DNA"/>
</dbReference>
<dbReference type="SUPFAM" id="SSF53613">
    <property type="entry name" value="Ribokinase-like"/>
    <property type="match status" value="1"/>
</dbReference>
<dbReference type="InterPro" id="IPR029056">
    <property type="entry name" value="Ribokinase-like"/>
</dbReference>
<organism evidence="7 8">
    <name type="scientific">Sulfitobacter aestuariivivens</name>
    <dbReference type="NCBI Taxonomy" id="2766981"/>
    <lineage>
        <taxon>Bacteria</taxon>
        <taxon>Pseudomonadati</taxon>
        <taxon>Pseudomonadota</taxon>
        <taxon>Alphaproteobacteria</taxon>
        <taxon>Rhodobacterales</taxon>
        <taxon>Roseobacteraceae</taxon>
        <taxon>Sulfitobacter</taxon>
    </lineage>
</organism>
<keyword evidence="3" id="KW-0547">Nucleotide-binding</keyword>
<evidence type="ECO:0000256" key="4">
    <source>
        <dbReference type="ARBA" id="ARBA00022777"/>
    </source>
</evidence>
<dbReference type="Proteomes" id="UP000635142">
    <property type="component" value="Unassembled WGS sequence"/>
</dbReference>
<evidence type="ECO:0000259" key="6">
    <source>
        <dbReference type="Pfam" id="PF00294"/>
    </source>
</evidence>
<dbReference type="Pfam" id="PF00294">
    <property type="entry name" value="PfkB"/>
    <property type="match status" value="1"/>
</dbReference>
<keyword evidence="8" id="KW-1185">Reference proteome</keyword>
<dbReference type="AlphaFoldDB" id="A0A927D7J2"/>
<feature type="domain" description="Carbohydrate kinase PfkB" evidence="6">
    <location>
        <begin position="2"/>
        <end position="303"/>
    </location>
</feature>
<dbReference type="GO" id="GO:0005524">
    <property type="term" value="F:ATP binding"/>
    <property type="evidence" value="ECO:0007669"/>
    <property type="project" value="UniProtKB-KW"/>
</dbReference>
<keyword evidence="2" id="KW-0808">Transferase</keyword>
<gene>
    <name evidence="7" type="ORF">H9Q16_09815</name>
</gene>
<accession>A0A927D7J2</accession>
<dbReference type="InterPro" id="IPR050306">
    <property type="entry name" value="PfkB_Carbo_kinase"/>
</dbReference>
<dbReference type="PANTHER" id="PTHR43085:SF1">
    <property type="entry name" value="PSEUDOURIDINE KINASE-RELATED"/>
    <property type="match status" value="1"/>
</dbReference>
<keyword evidence="5" id="KW-0067">ATP-binding</keyword>
<evidence type="ECO:0000256" key="2">
    <source>
        <dbReference type="ARBA" id="ARBA00022679"/>
    </source>
</evidence>
<evidence type="ECO:0000256" key="1">
    <source>
        <dbReference type="ARBA" id="ARBA00010688"/>
    </source>
</evidence>
<comment type="caution">
    <text evidence="7">The sequence shown here is derived from an EMBL/GenBank/DDBJ whole genome shotgun (WGS) entry which is preliminary data.</text>
</comment>
<evidence type="ECO:0000313" key="8">
    <source>
        <dbReference type="Proteomes" id="UP000635142"/>
    </source>
</evidence>
<dbReference type="GO" id="GO:0016301">
    <property type="term" value="F:kinase activity"/>
    <property type="evidence" value="ECO:0007669"/>
    <property type="project" value="UniProtKB-KW"/>
</dbReference>
<evidence type="ECO:0000313" key="7">
    <source>
        <dbReference type="EMBL" id="MBD3664216.1"/>
    </source>
</evidence>
<name>A0A927D7J2_9RHOB</name>
<dbReference type="RefSeq" id="WP_191075258.1">
    <property type="nucleotide sequence ID" value="NZ_JACTAG010000002.1"/>
</dbReference>